<proteinExistence type="predicted"/>
<sequence>MKKPLPGAGRHLPPVVVATCFNRPAQFLFLSIIYLFCFYPAKSQVVSSDDEAEADRQARIYKDDNVICRSSHHYFTFDKGLNALKDKVVIVQEEAELQFLSLKKYSGITYPEFYNKFIQLKTFQKAVKSGSKYLTSDRKGIDRSLTDENIFFDDSRVQYYPIRFNDKGSMARITVKKEYTDAKYLTRLFFHQAYPTNEQVFEFKVPDWLSVDFKTYCFDGNKIERKQTAKGGYTTYVFTMKDLPAHKGEFKQIGRAYTDPHIIIQIKSFEIKGESIQGFDKTADVYNWNNRLYKMCNNDPEKLKPTLAKITGGVSNDLDKIKAIYYWVQDKIRYIAYEDGYSGYIPASAQEVLANKYGDCKGMANLLTELLKAAGYDARFTWIGTRALPYPQSLPALCVNNHAISTLYYKGKEYFLDATEKYVPLGENAYRIQGKEAMVANGDKFEIKTVPLTTGNDHKIFTKADFTLTNDLMKGKIQVTLTGNERKDFHQYYQDLPISGREKFLNGYLEFNNDNVQASDVKTSDLSNRDIPVTISGNIDLSNAVQAISGDKYINLDFFPKTLERYMPNEKRKSGYDLDYVLSFDDEFSLTIAAGQHFSDIPEKLELKQNGYEFSGEYVVSGNKITLKKQLVLKNSTITTADFENWKKFLESIKTFSSYFFSITTK</sequence>
<dbReference type="Pfam" id="PF12969">
    <property type="entry name" value="DUF3857"/>
    <property type="match status" value="1"/>
</dbReference>
<dbReference type="SMART" id="SM00460">
    <property type="entry name" value="TGc"/>
    <property type="match status" value="1"/>
</dbReference>
<keyword evidence="3" id="KW-1185">Reference proteome</keyword>
<dbReference type="Gene3D" id="2.60.120.1130">
    <property type="match status" value="1"/>
</dbReference>
<dbReference type="InterPro" id="IPR002931">
    <property type="entry name" value="Transglutaminase-like"/>
</dbReference>
<dbReference type="RefSeq" id="WP_158085174.1">
    <property type="nucleotide sequence ID" value="NZ_LVYD01000024.1"/>
</dbReference>
<evidence type="ECO:0000259" key="1">
    <source>
        <dbReference type="SMART" id="SM00460"/>
    </source>
</evidence>
<dbReference type="STRING" id="1703345.A3860_17165"/>
<reference evidence="2 3" key="1">
    <citation type="submission" date="2016-03" db="EMBL/GenBank/DDBJ databases">
        <title>Niastella vici sp. nov., isolated from farmland soil.</title>
        <authorList>
            <person name="Chen L."/>
            <person name="Wang D."/>
            <person name="Yang S."/>
            <person name="Wang G."/>
        </authorList>
    </citation>
    <scope>NUCLEOTIDE SEQUENCE [LARGE SCALE GENOMIC DNA]</scope>
    <source>
        <strain evidence="2 3">DJ57</strain>
    </source>
</reference>
<comment type="caution">
    <text evidence="2">The sequence shown here is derived from an EMBL/GenBank/DDBJ whole genome shotgun (WGS) entry which is preliminary data.</text>
</comment>
<dbReference type="SUPFAM" id="SSF54001">
    <property type="entry name" value="Cysteine proteinases"/>
    <property type="match status" value="1"/>
</dbReference>
<dbReference type="InterPro" id="IPR038765">
    <property type="entry name" value="Papain-like_cys_pep_sf"/>
</dbReference>
<evidence type="ECO:0000313" key="2">
    <source>
        <dbReference type="EMBL" id="OQP65395.1"/>
    </source>
</evidence>
<dbReference type="Proteomes" id="UP000192796">
    <property type="component" value="Unassembled WGS sequence"/>
</dbReference>
<dbReference type="AlphaFoldDB" id="A0A1V9G418"/>
<protein>
    <recommendedName>
        <fullName evidence="1">Transglutaminase-like domain-containing protein</fullName>
    </recommendedName>
</protein>
<dbReference type="EMBL" id="LVYD01000024">
    <property type="protein sequence ID" value="OQP65395.1"/>
    <property type="molecule type" value="Genomic_DNA"/>
</dbReference>
<evidence type="ECO:0000313" key="3">
    <source>
        <dbReference type="Proteomes" id="UP000192796"/>
    </source>
</evidence>
<name>A0A1V9G418_9BACT</name>
<feature type="domain" description="Transglutaminase-like" evidence="1">
    <location>
        <begin position="352"/>
        <end position="420"/>
    </location>
</feature>
<dbReference type="Pfam" id="PF01841">
    <property type="entry name" value="Transglut_core"/>
    <property type="match status" value="1"/>
</dbReference>
<dbReference type="OrthoDB" id="8595007at2"/>
<dbReference type="Gene3D" id="2.60.40.3140">
    <property type="match status" value="1"/>
</dbReference>
<accession>A0A1V9G418</accession>
<dbReference type="InterPro" id="IPR024618">
    <property type="entry name" value="DUF3857"/>
</dbReference>
<organism evidence="2 3">
    <name type="scientific">Niastella vici</name>
    <dbReference type="NCBI Taxonomy" id="1703345"/>
    <lineage>
        <taxon>Bacteria</taxon>
        <taxon>Pseudomonadati</taxon>
        <taxon>Bacteroidota</taxon>
        <taxon>Chitinophagia</taxon>
        <taxon>Chitinophagales</taxon>
        <taxon>Chitinophagaceae</taxon>
        <taxon>Niastella</taxon>
    </lineage>
</organism>
<dbReference type="Gene3D" id="3.10.620.30">
    <property type="match status" value="1"/>
</dbReference>
<gene>
    <name evidence="2" type="ORF">A3860_17165</name>
</gene>